<protein>
    <submittedName>
        <fullName evidence="2">Uncharacterized protein</fullName>
    </submittedName>
</protein>
<evidence type="ECO:0000313" key="3">
    <source>
        <dbReference type="Proteomes" id="UP001500279"/>
    </source>
</evidence>
<feature type="transmembrane region" description="Helical" evidence="1">
    <location>
        <begin position="21"/>
        <end position="41"/>
    </location>
</feature>
<keyword evidence="1" id="KW-0812">Transmembrane</keyword>
<reference evidence="2 3" key="1">
    <citation type="journal article" date="2019" name="Int. J. Syst. Evol. Microbiol.">
        <title>The Global Catalogue of Microorganisms (GCM) 10K type strain sequencing project: providing services to taxonomists for standard genome sequencing and annotation.</title>
        <authorList>
            <consortium name="The Broad Institute Genomics Platform"/>
            <consortium name="The Broad Institute Genome Sequencing Center for Infectious Disease"/>
            <person name="Wu L."/>
            <person name="Ma J."/>
        </authorList>
    </citation>
    <scope>NUCLEOTIDE SEQUENCE [LARGE SCALE GENOMIC DNA]</scope>
    <source>
        <strain evidence="2 3">JCM 15503</strain>
    </source>
</reference>
<keyword evidence="1" id="KW-1133">Transmembrane helix</keyword>
<proteinExistence type="predicted"/>
<dbReference type="EMBL" id="BAAAEW010000025">
    <property type="protein sequence ID" value="GAA0757925.1"/>
    <property type="molecule type" value="Genomic_DNA"/>
</dbReference>
<name>A0ABN1K863_9BURK</name>
<comment type="caution">
    <text evidence="2">The sequence shown here is derived from an EMBL/GenBank/DDBJ whole genome shotgun (WGS) entry which is preliminary data.</text>
</comment>
<evidence type="ECO:0000313" key="2">
    <source>
        <dbReference type="EMBL" id="GAA0757925.1"/>
    </source>
</evidence>
<accession>A0ABN1K863</accession>
<dbReference type="Proteomes" id="UP001500279">
    <property type="component" value="Unassembled WGS sequence"/>
</dbReference>
<dbReference type="RefSeq" id="WP_141288695.1">
    <property type="nucleotide sequence ID" value="NZ_BAAAEW010000025.1"/>
</dbReference>
<evidence type="ECO:0000256" key="1">
    <source>
        <dbReference type="SAM" id="Phobius"/>
    </source>
</evidence>
<gene>
    <name evidence="2" type="ORF">GCM10009107_37930</name>
</gene>
<organism evidence="2 3">
    <name type="scientific">Ideonella azotifigens</name>
    <dbReference type="NCBI Taxonomy" id="513160"/>
    <lineage>
        <taxon>Bacteria</taxon>
        <taxon>Pseudomonadati</taxon>
        <taxon>Pseudomonadota</taxon>
        <taxon>Betaproteobacteria</taxon>
        <taxon>Burkholderiales</taxon>
        <taxon>Sphaerotilaceae</taxon>
        <taxon>Ideonella</taxon>
    </lineage>
</organism>
<keyword evidence="1" id="KW-0472">Membrane</keyword>
<sequence length="260" mass="28252">MSTDPQLPPDEAPLDQATIDLFLSSMGTALVLVGGQALAFWMDRFKIPSEGAMVSNDGDALGKLALALDLALAMKARVELPKKTSRTAIVAQLRLPVGEGKERNIDVLHQLYTISGLKKSSEFTANVIKNSVQVEWRQDKFIKVMEPFDVLESRVQNAVGLFDEKGSHVLTQATWAIQVAKAALMKLARDPASEDRLGRKLQRIYKLAHSQVGKRLLAEHQIEILDAVDVASLRSAAPAQGPQLDAVARAKAKRASPLAA</sequence>
<keyword evidence="3" id="KW-1185">Reference proteome</keyword>